<evidence type="ECO:0000256" key="1">
    <source>
        <dbReference type="SAM" id="MobiDB-lite"/>
    </source>
</evidence>
<organism evidence="2 3">
    <name type="scientific">Bionectria ochroleuca</name>
    <name type="common">Gliocladium roseum</name>
    <dbReference type="NCBI Taxonomy" id="29856"/>
    <lineage>
        <taxon>Eukaryota</taxon>
        <taxon>Fungi</taxon>
        <taxon>Dikarya</taxon>
        <taxon>Ascomycota</taxon>
        <taxon>Pezizomycotina</taxon>
        <taxon>Sordariomycetes</taxon>
        <taxon>Hypocreomycetidae</taxon>
        <taxon>Hypocreales</taxon>
        <taxon>Bionectriaceae</taxon>
        <taxon>Clonostachys</taxon>
    </lineage>
</organism>
<sequence length="60" mass="6622">MSSQAADASSERFRNRKPIPKPVPAYLPQVGSALVVDKELYAAVQQAPRVLVNEFTLPIR</sequence>
<name>A0ABY6TPT0_BIOOC</name>
<reference evidence="2 3" key="1">
    <citation type="submission" date="2019-06" db="EMBL/GenBank/DDBJ databases">
        <authorList>
            <person name="Broberg M."/>
        </authorList>
    </citation>
    <scope>NUCLEOTIDE SEQUENCE [LARGE SCALE GENOMIC DNA]</scope>
</reference>
<comment type="caution">
    <text evidence="2">The sequence shown here is derived from an EMBL/GenBank/DDBJ whole genome shotgun (WGS) entry which is preliminary data.</text>
</comment>
<feature type="non-terminal residue" evidence="2">
    <location>
        <position position="60"/>
    </location>
</feature>
<keyword evidence="3" id="KW-1185">Reference proteome</keyword>
<protein>
    <submittedName>
        <fullName evidence="2">Uncharacterized protein</fullName>
    </submittedName>
</protein>
<evidence type="ECO:0000313" key="2">
    <source>
        <dbReference type="EMBL" id="VUC20596.1"/>
    </source>
</evidence>
<proteinExistence type="predicted"/>
<accession>A0ABY6TPT0</accession>
<dbReference type="Proteomes" id="UP000766486">
    <property type="component" value="Unassembled WGS sequence"/>
</dbReference>
<feature type="region of interest" description="Disordered" evidence="1">
    <location>
        <begin position="1"/>
        <end position="20"/>
    </location>
</feature>
<gene>
    <name evidence="2" type="ORF">CLO192961_LOCUS26845</name>
</gene>
<dbReference type="EMBL" id="CABFNS010000184">
    <property type="protein sequence ID" value="VUC20596.1"/>
    <property type="molecule type" value="Genomic_DNA"/>
</dbReference>
<evidence type="ECO:0000313" key="3">
    <source>
        <dbReference type="Proteomes" id="UP000766486"/>
    </source>
</evidence>